<reference evidence="1" key="1">
    <citation type="journal article" date="2020" name="Nature">
        <title>Giant virus diversity and host interactions through global metagenomics.</title>
        <authorList>
            <person name="Schulz F."/>
            <person name="Roux S."/>
            <person name="Paez-Espino D."/>
            <person name="Jungbluth S."/>
            <person name="Walsh D.A."/>
            <person name="Denef V.J."/>
            <person name="McMahon K.D."/>
            <person name="Konstantinidis K.T."/>
            <person name="Eloe-Fadrosh E.A."/>
            <person name="Kyrpides N.C."/>
            <person name="Woyke T."/>
        </authorList>
    </citation>
    <scope>NUCLEOTIDE SEQUENCE</scope>
    <source>
        <strain evidence="1">GVMAG-M-3300023174-141</strain>
    </source>
</reference>
<accession>A0A6C0DEK4</accession>
<name>A0A6C0DEK4_9ZZZZ</name>
<dbReference type="AlphaFoldDB" id="A0A6C0DEK4"/>
<dbReference type="EMBL" id="MN739588">
    <property type="protein sequence ID" value="QHT14730.1"/>
    <property type="molecule type" value="Genomic_DNA"/>
</dbReference>
<sequence>MKRFILVAILVLVVVLSMNRLEPFKEENVLRKVQIEDRVKPPNVYTTPDLGYSLETVMAHILKKCP</sequence>
<proteinExistence type="predicted"/>
<protein>
    <submittedName>
        <fullName evidence="1">Uncharacterized protein</fullName>
    </submittedName>
</protein>
<evidence type="ECO:0000313" key="1">
    <source>
        <dbReference type="EMBL" id="QHT14730.1"/>
    </source>
</evidence>
<organism evidence="1">
    <name type="scientific">viral metagenome</name>
    <dbReference type="NCBI Taxonomy" id="1070528"/>
    <lineage>
        <taxon>unclassified sequences</taxon>
        <taxon>metagenomes</taxon>
        <taxon>organismal metagenomes</taxon>
    </lineage>
</organism>